<accession>A0AAN8XEV2</accession>
<feature type="compositionally biased region" description="Low complexity" evidence="1">
    <location>
        <begin position="41"/>
        <end position="54"/>
    </location>
</feature>
<comment type="caution">
    <text evidence="2">The sequence shown here is derived from an EMBL/GenBank/DDBJ whole genome shotgun (WGS) entry which is preliminary data.</text>
</comment>
<gene>
    <name evidence="2" type="ORF">SK128_001421</name>
</gene>
<evidence type="ECO:0000313" key="2">
    <source>
        <dbReference type="EMBL" id="KAK7083235.1"/>
    </source>
</evidence>
<protein>
    <submittedName>
        <fullName evidence="2">Uncharacterized protein</fullName>
    </submittedName>
</protein>
<evidence type="ECO:0000256" key="1">
    <source>
        <dbReference type="SAM" id="MobiDB-lite"/>
    </source>
</evidence>
<proteinExistence type="predicted"/>
<feature type="region of interest" description="Disordered" evidence="1">
    <location>
        <begin position="1"/>
        <end position="65"/>
    </location>
</feature>
<keyword evidence="3" id="KW-1185">Reference proteome</keyword>
<dbReference type="EMBL" id="JAXCGZ010003784">
    <property type="protein sequence ID" value="KAK7083235.1"/>
    <property type="molecule type" value="Genomic_DNA"/>
</dbReference>
<feature type="compositionally biased region" description="Basic and acidic residues" evidence="1">
    <location>
        <begin position="26"/>
        <end position="39"/>
    </location>
</feature>
<organism evidence="2 3">
    <name type="scientific">Halocaridina rubra</name>
    <name type="common">Hawaiian red shrimp</name>
    <dbReference type="NCBI Taxonomy" id="373956"/>
    <lineage>
        <taxon>Eukaryota</taxon>
        <taxon>Metazoa</taxon>
        <taxon>Ecdysozoa</taxon>
        <taxon>Arthropoda</taxon>
        <taxon>Crustacea</taxon>
        <taxon>Multicrustacea</taxon>
        <taxon>Malacostraca</taxon>
        <taxon>Eumalacostraca</taxon>
        <taxon>Eucarida</taxon>
        <taxon>Decapoda</taxon>
        <taxon>Pleocyemata</taxon>
        <taxon>Caridea</taxon>
        <taxon>Atyoidea</taxon>
        <taxon>Atyidae</taxon>
        <taxon>Halocaridina</taxon>
    </lineage>
</organism>
<sequence length="119" mass="13531">MAGLELTNLMNQSRERYHSETTPNNDKWKTKVQDNRDLCEGSLRSLSTGRSSGPRPRKHMSLPLPASEPFVNSVLTDSHSYGYDWHGSSTVPEPNDGCPSVHDIRPLIRDLKHFVFLRK</sequence>
<reference evidence="2 3" key="1">
    <citation type="submission" date="2023-11" db="EMBL/GenBank/DDBJ databases">
        <title>Halocaridina rubra genome assembly.</title>
        <authorList>
            <person name="Smith C."/>
        </authorList>
    </citation>
    <scope>NUCLEOTIDE SEQUENCE [LARGE SCALE GENOMIC DNA]</scope>
    <source>
        <strain evidence="2">EP-1</strain>
        <tissue evidence="2">Whole</tissue>
    </source>
</reference>
<name>A0AAN8XEV2_HALRR</name>
<dbReference type="AlphaFoldDB" id="A0AAN8XEV2"/>
<dbReference type="Proteomes" id="UP001381693">
    <property type="component" value="Unassembled WGS sequence"/>
</dbReference>
<evidence type="ECO:0000313" key="3">
    <source>
        <dbReference type="Proteomes" id="UP001381693"/>
    </source>
</evidence>